<dbReference type="Gene3D" id="2.60.120.20">
    <property type="match status" value="1"/>
</dbReference>
<sequence>MVRRSNRVEIKRTVVDLKAYSIANIWQFTPIPSPDIGDRSFNRDGRAIQTKQINYSIGMRCAAASFQNARVVFFAWKDPRTVPSYSSVFSHDSSQSLYASLNEGTFKILSDKNYDFNQNGSAALGQGRTVFGTIPNAALQTFYDTTDGASDIKYYMAICGSTDEGITILQYLQQSFHDV</sequence>
<protein>
    <submittedName>
        <fullName evidence="1">Uncharacterized protein</fullName>
    </submittedName>
</protein>
<name>A0A0H5Q7X0_9ZZZZ</name>
<reference evidence="1" key="2">
    <citation type="submission" date="2015-07" db="EMBL/GenBank/DDBJ databases">
        <title>Plasmids, circular viruses and viroids from rat gut.</title>
        <authorList>
            <person name="Jorgensen T.J."/>
            <person name="Hansen M.A."/>
            <person name="Xu Z."/>
            <person name="Tabak M.A."/>
            <person name="Sorensen S.J."/>
            <person name="Hansen L.H."/>
        </authorList>
    </citation>
    <scope>NUCLEOTIDE SEQUENCE</scope>
    <source>
        <strain evidence="1">RGFK1596</strain>
    </source>
</reference>
<organism evidence="1">
    <name type="scientific">uncultured prokaryote</name>
    <dbReference type="NCBI Taxonomy" id="198431"/>
    <lineage>
        <taxon>unclassified sequences</taxon>
        <taxon>environmental samples</taxon>
    </lineage>
</organism>
<dbReference type="InterPro" id="IPR029053">
    <property type="entry name" value="Viral_coat"/>
</dbReference>
<proteinExistence type="predicted"/>
<dbReference type="EMBL" id="LN854117">
    <property type="protein sequence ID" value="CRY97500.1"/>
    <property type="molecule type" value="Genomic_DNA"/>
</dbReference>
<reference evidence="1" key="1">
    <citation type="submission" date="2015-06" db="EMBL/GenBank/DDBJ databases">
        <authorList>
            <person name="Joergensen T."/>
        </authorList>
    </citation>
    <scope>NUCLEOTIDE SEQUENCE</scope>
    <source>
        <strain evidence="1">RGFK1596</strain>
    </source>
</reference>
<evidence type="ECO:0000313" key="1">
    <source>
        <dbReference type="EMBL" id="CRY97500.1"/>
    </source>
</evidence>
<accession>A0A0H5Q7X0</accession>
<dbReference type="AlphaFoldDB" id="A0A0H5Q7X0"/>